<reference evidence="2" key="1">
    <citation type="journal article" date="2014" name="Int. J. Syst. Evol. Microbiol.">
        <title>Complete genome sequence of Corynebacterium casei LMG S-19264T (=DSM 44701T), isolated from a smear-ripened cheese.</title>
        <authorList>
            <consortium name="US DOE Joint Genome Institute (JGI-PGF)"/>
            <person name="Walter F."/>
            <person name="Albersmeier A."/>
            <person name="Kalinowski J."/>
            <person name="Ruckert C."/>
        </authorList>
    </citation>
    <scope>NUCLEOTIDE SEQUENCE</scope>
    <source>
        <strain evidence="2">CGMCC 4.7110</strain>
    </source>
</reference>
<protein>
    <submittedName>
        <fullName evidence="2">Uncharacterized protein</fullName>
    </submittedName>
</protein>
<keyword evidence="3" id="KW-1185">Reference proteome</keyword>
<organism evidence="2 3">
    <name type="scientific">Streptomyces fuscichromogenes</name>
    <dbReference type="NCBI Taxonomy" id="1324013"/>
    <lineage>
        <taxon>Bacteria</taxon>
        <taxon>Bacillati</taxon>
        <taxon>Actinomycetota</taxon>
        <taxon>Actinomycetes</taxon>
        <taxon>Kitasatosporales</taxon>
        <taxon>Streptomycetaceae</taxon>
        <taxon>Streptomyces</taxon>
    </lineage>
</organism>
<feature type="region of interest" description="Disordered" evidence="1">
    <location>
        <begin position="72"/>
        <end position="95"/>
    </location>
</feature>
<dbReference type="EMBL" id="BMML01000022">
    <property type="protein sequence ID" value="GGN33762.1"/>
    <property type="molecule type" value="Genomic_DNA"/>
</dbReference>
<accession>A0A917XJT0</accession>
<reference evidence="2" key="2">
    <citation type="submission" date="2020-09" db="EMBL/GenBank/DDBJ databases">
        <authorList>
            <person name="Sun Q."/>
            <person name="Zhou Y."/>
        </authorList>
    </citation>
    <scope>NUCLEOTIDE SEQUENCE</scope>
    <source>
        <strain evidence="2">CGMCC 4.7110</strain>
    </source>
</reference>
<proteinExistence type="predicted"/>
<dbReference type="AlphaFoldDB" id="A0A917XJT0"/>
<feature type="region of interest" description="Disordered" evidence="1">
    <location>
        <begin position="149"/>
        <end position="173"/>
    </location>
</feature>
<comment type="caution">
    <text evidence="2">The sequence shown here is derived from an EMBL/GenBank/DDBJ whole genome shotgun (WGS) entry which is preliminary data.</text>
</comment>
<dbReference type="Proteomes" id="UP000653411">
    <property type="component" value="Unassembled WGS sequence"/>
</dbReference>
<evidence type="ECO:0000313" key="3">
    <source>
        <dbReference type="Proteomes" id="UP000653411"/>
    </source>
</evidence>
<name>A0A917XJT0_9ACTN</name>
<evidence type="ECO:0000256" key="1">
    <source>
        <dbReference type="SAM" id="MobiDB-lite"/>
    </source>
</evidence>
<sequence length="250" mass="27189">MRPKLFRRIVPCLVAGATDVNGFDAWLRSDPVHRDDPLFLLDRGEYGNLHDVIEAAGQDIQLTLWPEDFIISPTPHRRGGQPPRPYKQRSSRSCDEPRRILAGRAPFKSLSVKPTAAGFTALPPLRTALPGRVRQVRTAAAQRHDVGLHMAGPSSRRSGPPAARKTVPAPAGRFTPSMAARTASLRREARVLAAGHLNHPDPAIRDETTGRGQRLMLCLTIAATRSVTGECRWARRASPSVTVSVSVSGA</sequence>
<evidence type="ECO:0000313" key="2">
    <source>
        <dbReference type="EMBL" id="GGN33762.1"/>
    </source>
</evidence>
<gene>
    <name evidence="2" type="ORF">GCM10011578_073830</name>
</gene>